<evidence type="ECO:0000313" key="3">
    <source>
        <dbReference type="EMBL" id="SFK88595.1"/>
    </source>
</evidence>
<dbReference type="PANTHER" id="PTHR42928">
    <property type="entry name" value="TRICARBOXYLATE-BINDING PROTEIN"/>
    <property type="match status" value="1"/>
</dbReference>
<dbReference type="PANTHER" id="PTHR42928:SF5">
    <property type="entry name" value="BLR1237 PROTEIN"/>
    <property type="match status" value="1"/>
</dbReference>
<sequence length="322" mass="33292">MATRRTALATLLATLASPALAQDAWPTRPIRVIVPFTPGGGTDVMMRLVAQGLSNRFGQQVVVDNVAGAGGTIGAMQVVNAQPDGHTLLCGTPGSIAVNPVMQAGIRYHPLRDLAPVAQLTDSPIVLVANKDFPVDSVAALIALAKAQPGVINFGSAGPGSVAHLSGEMFCALAGVQITHVPYRGTSQSLLDLRAGRIQLLFENLPPVMEAIALGHVKAIAVGTPQRSDLLPQLPTIAEAGVPGYVSSSYMGLLAPARTPPEIVRRLAEACAAVVQDADLAARLRGLGATPTPTTPDAFRGFIGERIADVTKLVEATGLSFN</sequence>
<dbReference type="Proteomes" id="UP000199473">
    <property type="component" value="Unassembled WGS sequence"/>
</dbReference>
<evidence type="ECO:0000256" key="2">
    <source>
        <dbReference type="SAM" id="SignalP"/>
    </source>
</evidence>
<dbReference type="SUPFAM" id="SSF53850">
    <property type="entry name" value="Periplasmic binding protein-like II"/>
    <property type="match status" value="1"/>
</dbReference>
<keyword evidence="2" id="KW-0732">Signal</keyword>
<feature type="chain" id="PRO_5011699161" evidence="2">
    <location>
        <begin position="22"/>
        <end position="322"/>
    </location>
</feature>
<feature type="signal peptide" evidence="2">
    <location>
        <begin position="1"/>
        <end position="21"/>
    </location>
</feature>
<protein>
    <submittedName>
        <fullName evidence="3">Tripartite-type tricarboxylate transporter, receptor component TctC</fullName>
    </submittedName>
</protein>
<comment type="similarity">
    <text evidence="1">Belongs to the UPF0065 (bug) family.</text>
</comment>
<evidence type="ECO:0000256" key="1">
    <source>
        <dbReference type="ARBA" id="ARBA00006987"/>
    </source>
</evidence>
<dbReference type="AlphaFoldDB" id="A0A1I4D640"/>
<dbReference type="Gene3D" id="3.40.190.10">
    <property type="entry name" value="Periplasmic binding protein-like II"/>
    <property type="match status" value="1"/>
</dbReference>
<dbReference type="InterPro" id="IPR005064">
    <property type="entry name" value="BUG"/>
</dbReference>
<keyword evidence="4" id="KW-1185">Reference proteome</keyword>
<gene>
    <name evidence="3" type="ORF">SAMN02745775_109194</name>
</gene>
<dbReference type="Pfam" id="PF03401">
    <property type="entry name" value="TctC"/>
    <property type="match status" value="1"/>
</dbReference>
<dbReference type="Gene3D" id="3.40.190.150">
    <property type="entry name" value="Bordetella uptake gene, domain 1"/>
    <property type="match status" value="1"/>
</dbReference>
<dbReference type="CDD" id="cd07012">
    <property type="entry name" value="PBP2_Bug_TTT"/>
    <property type="match status" value="1"/>
</dbReference>
<accession>A0A1I4D640</accession>
<organism evidence="3 4">
    <name type="scientific">Falsiroseomonas stagni DSM 19981</name>
    <dbReference type="NCBI Taxonomy" id="1123062"/>
    <lineage>
        <taxon>Bacteria</taxon>
        <taxon>Pseudomonadati</taxon>
        <taxon>Pseudomonadota</taxon>
        <taxon>Alphaproteobacteria</taxon>
        <taxon>Acetobacterales</taxon>
        <taxon>Roseomonadaceae</taxon>
        <taxon>Falsiroseomonas</taxon>
    </lineage>
</organism>
<dbReference type="STRING" id="1123062.SAMN02745775_109194"/>
<name>A0A1I4D640_9PROT</name>
<dbReference type="PIRSF" id="PIRSF017082">
    <property type="entry name" value="YflP"/>
    <property type="match status" value="1"/>
</dbReference>
<dbReference type="RefSeq" id="WP_092961871.1">
    <property type="nucleotide sequence ID" value="NZ_FOSQ01000009.1"/>
</dbReference>
<dbReference type="EMBL" id="FOSQ01000009">
    <property type="protein sequence ID" value="SFK88595.1"/>
    <property type="molecule type" value="Genomic_DNA"/>
</dbReference>
<evidence type="ECO:0000313" key="4">
    <source>
        <dbReference type="Proteomes" id="UP000199473"/>
    </source>
</evidence>
<dbReference type="InterPro" id="IPR042100">
    <property type="entry name" value="Bug_dom1"/>
</dbReference>
<reference evidence="3 4" key="1">
    <citation type="submission" date="2016-10" db="EMBL/GenBank/DDBJ databases">
        <authorList>
            <person name="de Groot N.N."/>
        </authorList>
    </citation>
    <scope>NUCLEOTIDE SEQUENCE [LARGE SCALE GENOMIC DNA]</scope>
    <source>
        <strain evidence="3 4">DSM 19981</strain>
    </source>
</reference>
<proteinExistence type="inferred from homology"/>
<keyword evidence="3" id="KW-0675">Receptor</keyword>
<dbReference type="OrthoDB" id="7250553at2"/>